<dbReference type="Pfam" id="PF00005">
    <property type="entry name" value="ABC_tran"/>
    <property type="match status" value="1"/>
</dbReference>
<keyword evidence="1" id="KW-0813">Transport</keyword>
<gene>
    <name evidence="5" type="ORF">NJU99_06390</name>
</gene>
<evidence type="ECO:0000256" key="1">
    <source>
        <dbReference type="ARBA" id="ARBA00022448"/>
    </source>
</evidence>
<dbReference type="InterPro" id="IPR003593">
    <property type="entry name" value="AAA+_ATPase"/>
</dbReference>
<reference evidence="5" key="1">
    <citation type="submission" date="2022-07" db="EMBL/GenBank/DDBJ databases">
        <title>Arcobacter roscoffensis sp. nov., a marine bacterium isolated from coastal seawater collected from Roscoff, France.</title>
        <authorList>
            <person name="Pascual J."/>
            <person name="Lepeaux C."/>
            <person name="Methner A."/>
            <person name="Overmann J."/>
        </authorList>
    </citation>
    <scope>NUCLEOTIDE SEQUENCE</scope>
    <source>
        <strain evidence="5">ARW1-2F2</strain>
    </source>
</reference>
<accession>A0ABY5EAH1</accession>
<evidence type="ECO:0000256" key="2">
    <source>
        <dbReference type="ARBA" id="ARBA00022741"/>
    </source>
</evidence>
<dbReference type="RefSeq" id="WP_254577892.1">
    <property type="nucleotide sequence ID" value="NZ_CP100595.1"/>
</dbReference>
<evidence type="ECO:0000313" key="6">
    <source>
        <dbReference type="Proteomes" id="UP001060012"/>
    </source>
</evidence>
<dbReference type="InterPro" id="IPR003439">
    <property type="entry name" value="ABC_transporter-like_ATP-bd"/>
</dbReference>
<dbReference type="CDD" id="cd03219">
    <property type="entry name" value="ABC_Mj1267_LivG_branched"/>
    <property type="match status" value="1"/>
</dbReference>
<dbReference type="InterPro" id="IPR051120">
    <property type="entry name" value="ABC_AA/LPS_Transport"/>
</dbReference>
<dbReference type="PROSITE" id="PS00211">
    <property type="entry name" value="ABC_TRANSPORTER_1"/>
    <property type="match status" value="1"/>
</dbReference>
<evidence type="ECO:0000259" key="4">
    <source>
        <dbReference type="PROSITE" id="PS50893"/>
    </source>
</evidence>
<dbReference type="InterPro" id="IPR027417">
    <property type="entry name" value="P-loop_NTPase"/>
</dbReference>
<dbReference type="EMBL" id="CP100595">
    <property type="protein sequence ID" value="UTJ07718.1"/>
    <property type="molecule type" value="Genomic_DNA"/>
</dbReference>
<feature type="domain" description="ABC transporter" evidence="4">
    <location>
        <begin position="3"/>
        <end position="251"/>
    </location>
</feature>
<organism evidence="5 6">
    <name type="scientific">Arcobacter roscoffensis</name>
    <dbReference type="NCBI Taxonomy" id="2961520"/>
    <lineage>
        <taxon>Bacteria</taxon>
        <taxon>Pseudomonadati</taxon>
        <taxon>Campylobacterota</taxon>
        <taxon>Epsilonproteobacteria</taxon>
        <taxon>Campylobacterales</taxon>
        <taxon>Arcobacteraceae</taxon>
        <taxon>Arcobacter</taxon>
    </lineage>
</organism>
<name>A0ABY5EAH1_9BACT</name>
<evidence type="ECO:0000313" key="5">
    <source>
        <dbReference type="EMBL" id="UTJ07718.1"/>
    </source>
</evidence>
<dbReference type="GO" id="GO:0005524">
    <property type="term" value="F:ATP binding"/>
    <property type="evidence" value="ECO:0007669"/>
    <property type="project" value="UniProtKB-KW"/>
</dbReference>
<keyword evidence="2" id="KW-0547">Nucleotide-binding</keyword>
<protein>
    <submittedName>
        <fullName evidence="5">ABC transporter ATP-binding protein</fullName>
    </submittedName>
</protein>
<evidence type="ECO:0000256" key="3">
    <source>
        <dbReference type="ARBA" id="ARBA00022840"/>
    </source>
</evidence>
<dbReference type="PROSITE" id="PS50893">
    <property type="entry name" value="ABC_TRANSPORTER_2"/>
    <property type="match status" value="1"/>
</dbReference>
<dbReference type="InterPro" id="IPR017871">
    <property type="entry name" value="ABC_transporter-like_CS"/>
</dbReference>
<keyword evidence="3 5" id="KW-0067">ATP-binding</keyword>
<keyword evidence="6" id="KW-1185">Reference proteome</keyword>
<dbReference type="Proteomes" id="UP001060012">
    <property type="component" value="Chromosome"/>
</dbReference>
<dbReference type="Gene3D" id="3.40.50.300">
    <property type="entry name" value="P-loop containing nucleotide triphosphate hydrolases"/>
    <property type="match status" value="1"/>
</dbReference>
<proteinExistence type="predicted"/>
<dbReference type="PANTHER" id="PTHR45772:SF9">
    <property type="entry name" value="CONSERVED COMPONENT OF ABC TRANSPORTER FOR NATURAL AMINO ACIDS"/>
    <property type="match status" value="1"/>
</dbReference>
<dbReference type="PANTHER" id="PTHR45772">
    <property type="entry name" value="CONSERVED COMPONENT OF ABC TRANSPORTER FOR NATURAL AMINO ACIDS-RELATED"/>
    <property type="match status" value="1"/>
</dbReference>
<dbReference type="SMART" id="SM00382">
    <property type="entry name" value="AAA"/>
    <property type="match status" value="1"/>
</dbReference>
<sequence>MILEVCNVTKKFGGVTAIKDTSFHVNSKEIYGLIGPNGAGKTTMFNIITGNYEPTEGSIKFHGQTLNGIKPHKIVHRGIARTFQNIRLFNSMTVLDNVLIGFDYQASYSYLEAMLRFPRFFLEERRIRKRAFEIMEVLGIAEFANEMSTSLSYGQQRKVEIARALAAAPQLLLLDEPAAGMNPHETHELAELFFKIRDEFDVTILLIEHDMKFVNKLCDRVMVLDYGKTIFEGDIKDAIKDEEVIKAYLGDFKHA</sequence>
<dbReference type="SUPFAM" id="SSF52540">
    <property type="entry name" value="P-loop containing nucleoside triphosphate hydrolases"/>
    <property type="match status" value="1"/>
</dbReference>